<name>A0A443RSL1_9ACAR</name>
<evidence type="ECO:0000313" key="3">
    <source>
        <dbReference type="Proteomes" id="UP000288716"/>
    </source>
</evidence>
<dbReference type="Pfam" id="PF00656">
    <property type="entry name" value="Peptidase_C14"/>
    <property type="match status" value="1"/>
</dbReference>
<sequence length="124" mass="14202">MDNYEGLCVLFVNDRFAKHDRLLRSQIIAEECVEKAMSEKFFPLVYKNLDSNSIIEKVTDVDNNPEYFAYGKFKFVFITHGGKCTETGKNVIFGSDSTPIAIQLIIDLLDDVNTTYLQQKVNHL</sequence>
<dbReference type="GO" id="GO:0006508">
    <property type="term" value="P:proteolysis"/>
    <property type="evidence" value="ECO:0007669"/>
    <property type="project" value="InterPro"/>
</dbReference>
<accession>A0A443RSL1</accession>
<keyword evidence="3" id="KW-1185">Reference proteome</keyword>
<dbReference type="VEuPathDB" id="VectorBase:LDEU013778"/>
<protein>
    <recommendedName>
        <fullName evidence="1">Peptidase C14 caspase domain-containing protein</fullName>
    </recommendedName>
</protein>
<dbReference type="Proteomes" id="UP000288716">
    <property type="component" value="Unassembled WGS sequence"/>
</dbReference>
<dbReference type="InterPro" id="IPR011600">
    <property type="entry name" value="Pept_C14_caspase"/>
</dbReference>
<evidence type="ECO:0000313" key="2">
    <source>
        <dbReference type="EMBL" id="RWS18262.1"/>
    </source>
</evidence>
<dbReference type="EMBL" id="NCKV01042742">
    <property type="protein sequence ID" value="RWS18262.1"/>
    <property type="molecule type" value="Genomic_DNA"/>
</dbReference>
<dbReference type="InterPro" id="IPR029030">
    <property type="entry name" value="Caspase-like_dom_sf"/>
</dbReference>
<comment type="caution">
    <text evidence="2">The sequence shown here is derived from an EMBL/GenBank/DDBJ whole genome shotgun (WGS) entry which is preliminary data.</text>
</comment>
<organism evidence="2 3">
    <name type="scientific">Leptotrombidium deliense</name>
    <dbReference type="NCBI Taxonomy" id="299467"/>
    <lineage>
        <taxon>Eukaryota</taxon>
        <taxon>Metazoa</taxon>
        <taxon>Ecdysozoa</taxon>
        <taxon>Arthropoda</taxon>
        <taxon>Chelicerata</taxon>
        <taxon>Arachnida</taxon>
        <taxon>Acari</taxon>
        <taxon>Acariformes</taxon>
        <taxon>Trombidiformes</taxon>
        <taxon>Prostigmata</taxon>
        <taxon>Anystina</taxon>
        <taxon>Parasitengona</taxon>
        <taxon>Trombiculoidea</taxon>
        <taxon>Trombiculidae</taxon>
        <taxon>Leptotrombidium</taxon>
    </lineage>
</organism>
<dbReference type="Gene3D" id="3.40.50.1460">
    <property type="match status" value="1"/>
</dbReference>
<dbReference type="GO" id="GO:0004197">
    <property type="term" value="F:cysteine-type endopeptidase activity"/>
    <property type="evidence" value="ECO:0007669"/>
    <property type="project" value="InterPro"/>
</dbReference>
<dbReference type="AlphaFoldDB" id="A0A443RSL1"/>
<proteinExistence type="predicted"/>
<evidence type="ECO:0000259" key="1">
    <source>
        <dbReference type="Pfam" id="PF00656"/>
    </source>
</evidence>
<feature type="domain" description="Peptidase C14 caspase" evidence="1">
    <location>
        <begin position="6"/>
        <end position="121"/>
    </location>
</feature>
<reference evidence="2 3" key="1">
    <citation type="journal article" date="2018" name="Gigascience">
        <title>Genomes of trombidid mites reveal novel predicted allergens and laterally-transferred genes associated with secondary metabolism.</title>
        <authorList>
            <person name="Dong X."/>
            <person name="Chaisiri K."/>
            <person name="Xia D."/>
            <person name="Armstrong S.D."/>
            <person name="Fang Y."/>
            <person name="Donnelly M.J."/>
            <person name="Kadowaki T."/>
            <person name="McGarry J.W."/>
            <person name="Darby A.C."/>
            <person name="Makepeace B.L."/>
        </authorList>
    </citation>
    <scope>NUCLEOTIDE SEQUENCE [LARGE SCALE GENOMIC DNA]</scope>
    <source>
        <strain evidence="2">UoL-UT</strain>
    </source>
</reference>
<dbReference type="SUPFAM" id="SSF52129">
    <property type="entry name" value="Caspase-like"/>
    <property type="match status" value="1"/>
</dbReference>
<gene>
    <name evidence="2" type="ORF">B4U80_14650</name>
</gene>